<proteinExistence type="predicted"/>
<organism evidence="1">
    <name type="scientific">marine metagenome</name>
    <dbReference type="NCBI Taxonomy" id="408172"/>
    <lineage>
        <taxon>unclassified sequences</taxon>
        <taxon>metagenomes</taxon>
        <taxon>ecological metagenomes</taxon>
    </lineage>
</organism>
<dbReference type="Gene3D" id="3.40.109.10">
    <property type="entry name" value="NADH Oxidase"/>
    <property type="match status" value="1"/>
</dbReference>
<dbReference type="InterPro" id="IPR000415">
    <property type="entry name" value="Nitroreductase-like"/>
</dbReference>
<sequence length="50" mass="5889">MSFKPLQFKPLPEDELITRSATFREQLATRRSIRHFSTKEVPMEVINNVV</sequence>
<dbReference type="EMBL" id="UINC01083641">
    <property type="protein sequence ID" value="SVC29538.1"/>
    <property type="molecule type" value="Genomic_DNA"/>
</dbReference>
<protein>
    <recommendedName>
        <fullName evidence="2">Nitroreductase domain-containing protein</fullName>
    </recommendedName>
</protein>
<dbReference type="GO" id="GO:0016491">
    <property type="term" value="F:oxidoreductase activity"/>
    <property type="evidence" value="ECO:0007669"/>
    <property type="project" value="InterPro"/>
</dbReference>
<dbReference type="AlphaFoldDB" id="A0A382KY15"/>
<name>A0A382KY15_9ZZZZ</name>
<dbReference type="SUPFAM" id="SSF55469">
    <property type="entry name" value="FMN-dependent nitroreductase-like"/>
    <property type="match status" value="1"/>
</dbReference>
<gene>
    <name evidence="1" type="ORF">METZ01_LOCUS282392</name>
</gene>
<evidence type="ECO:0008006" key="2">
    <source>
        <dbReference type="Google" id="ProtNLM"/>
    </source>
</evidence>
<accession>A0A382KY15</accession>
<reference evidence="1" key="1">
    <citation type="submission" date="2018-05" db="EMBL/GenBank/DDBJ databases">
        <authorList>
            <person name="Lanie J.A."/>
            <person name="Ng W.-L."/>
            <person name="Kazmierczak K.M."/>
            <person name="Andrzejewski T.M."/>
            <person name="Davidsen T.M."/>
            <person name="Wayne K.J."/>
            <person name="Tettelin H."/>
            <person name="Glass J.I."/>
            <person name="Rusch D."/>
            <person name="Podicherti R."/>
            <person name="Tsui H.-C.T."/>
            <person name="Winkler M.E."/>
        </authorList>
    </citation>
    <scope>NUCLEOTIDE SEQUENCE</scope>
</reference>
<evidence type="ECO:0000313" key="1">
    <source>
        <dbReference type="EMBL" id="SVC29538.1"/>
    </source>
</evidence>
<feature type="non-terminal residue" evidence="1">
    <location>
        <position position="50"/>
    </location>
</feature>